<gene>
    <name evidence="3" type="ORF">WI372_10905</name>
</gene>
<keyword evidence="3" id="KW-0378">Hydrolase</keyword>
<dbReference type="GO" id="GO:0016787">
    <property type="term" value="F:hydrolase activity"/>
    <property type="evidence" value="ECO:0007669"/>
    <property type="project" value="UniProtKB-KW"/>
</dbReference>
<dbReference type="InterPro" id="IPR029058">
    <property type="entry name" value="AB_hydrolase_fold"/>
</dbReference>
<sequence length="254" mass="27637">MSWFLTVGRRAHPRVRVFCFPWAGVGSAVYRLWPAAFSDDVEVLPIQLPGRGWRVSEDPVRDLEALADQVTEAMLPLCDRPFVVFGHSMGSWLGLLASERLEALGRVPEAVLASGRQGPASGPLMSPMTHLDDGAFLDEMQRRYAAIPSEVVSDPELLSLVLPALRADIEAMERYRHRPGPKVSCPIVAIGGESDPVVPVRHLVTWADETSGSFDLHTAPGGHFYLEDDPEPAHALIRAATRGVAPEFGAGSSR</sequence>
<dbReference type="EMBL" id="JBBHLI010000005">
    <property type="protein sequence ID" value="MEK9501487.1"/>
    <property type="molecule type" value="Genomic_DNA"/>
</dbReference>
<dbReference type="InterPro" id="IPR001031">
    <property type="entry name" value="Thioesterase"/>
</dbReference>
<comment type="caution">
    <text evidence="3">The sequence shown here is derived from an EMBL/GenBank/DDBJ whole genome shotgun (WGS) entry which is preliminary data.</text>
</comment>
<name>A0ABU9EBK0_9BACT</name>
<comment type="similarity">
    <text evidence="1">Belongs to the thioesterase family.</text>
</comment>
<evidence type="ECO:0000259" key="2">
    <source>
        <dbReference type="Pfam" id="PF00975"/>
    </source>
</evidence>
<accession>A0ABU9EBK0</accession>
<reference evidence="3 4" key="1">
    <citation type="submission" date="2024-02" db="EMBL/GenBank/DDBJ databases">
        <title>A novel Gemmatimonadota bacterium.</title>
        <authorList>
            <person name="Du Z.-J."/>
            <person name="Ye Y.-Q."/>
        </authorList>
    </citation>
    <scope>NUCLEOTIDE SEQUENCE [LARGE SCALE GENOMIC DNA]</scope>
    <source>
        <strain evidence="3 4">DH-20</strain>
    </source>
</reference>
<protein>
    <submittedName>
        <fullName evidence="3">Alpha/beta fold hydrolase</fullName>
    </submittedName>
</protein>
<evidence type="ECO:0000313" key="4">
    <source>
        <dbReference type="Proteomes" id="UP001484239"/>
    </source>
</evidence>
<dbReference type="InterPro" id="IPR012223">
    <property type="entry name" value="TEII"/>
</dbReference>
<evidence type="ECO:0000313" key="3">
    <source>
        <dbReference type="EMBL" id="MEK9501487.1"/>
    </source>
</evidence>
<dbReference type="PANTHER" id="PTHR11487:SF0">
    <property type="entry name" value="S-ACYL FATTY ACID SYNTHASE THIOESTERASE, MEDIUM CHAIN"/>
    <property type="match status" value="1"/>
</dbReference>
<organism evidence="3 4">
    <name type="scientific">Gaopeijia maritima</name>
    <dbReference type="NCBI Taxonomy" id="3119007"/>
    <lineage>
        <taxon>Bacteria</taxon>
        <taxon>Pseudomonadati</taxon>
        <taxon>Gemmatimonadota</taxon>
        <taxon>Longimicrobiia</taxon>
        <taxon>Gaopeijiales</taxon>
        <taxon>Gaopeijiaceae</taxon>
        <taxon>Gaopeijia</taxon>
    </lineage>
</organism>
<dbReference type="PANTHER" id="PTHR11487">
    <property type="entry name" value="THIOESTERASE"/>
    <property type="match status" value="1"/>
</dbReference>
<dbReference type="Proteomes" id="UP001484239">
    <property type="component" value="Unassembled WGS sequence"/>
</dbReference>
<dbReference type="Pfam" id="PF00975">
    <property type="entry name" value="Thioesterase"/>
    <property type="match status" value="1"/>
</dbReference>
<dbReference type="RefSeq" id="WP_405286966.1">
    <property type="nucleotide sequence ID" value="NZ_JBBHLI010000005.1"/>
</dbReference>
<dbReference type="Gene3D" id="3.40.50.1820">
    <property type="entry name" value="alpha/beta hydrolase"/>
    <property type="match status" value="1"/>
</dbReference>
<feature type="domain" description="Thioesterase" evidence="2">
    <location>
        <begin position="16"/>
        <end position="228"/>
    </location>
</feature>
<dbReference type="SUPFAM" id="SSF53474">
    <property type="entry name" value="alpha/beta-Hydrolases"/>
    <property type="match status" value="1"/>
</dbReference>
<keyword evidence="4" id="KW-1185">Reference proteome</keyword>
<evidence type="ECO:0000256" key="1">
    <source>
        <dbReference type="ARBA" id="ARBA00007169"/>
    </source>
</evidence>
<proteinExistence type="inferred from homology"/>